<evidence type="ECO:0000313" key="2">
    <source>
        <dbReference type="EMBL" id="QKX57547.1"/>
    </source>
</evidence>
<dbReference type="OrthoDB" id="3983163at2759"/>
<dbReference type="GeneID" id="55992165"/>
<dbReference type="AlphaFoldDB" id="A0A7H8QUA5"/>
<reference evidence="3" key="1">
    <citation type="submission" date="2020-06" db="EMBL/GenBank/DDBJ databases">
        <title>A chromosome-scale genome assembly of Talaromyces rugulosus W13939.</title>
        <authorList>
            <person name="Wang B."/>
            <person name="Guo L."/>
            <person name="Ye K."/>
            <person name="Wang L."/>
        </authorList>
    </citation>
    <scope>NUCLEOTIDE SEQUENCE [LARGE SCALE GENOMIC DNA]</scope>
    <source>
        <strain evidence="3">W13939</strain>
    </source>
</reference>
<organism evidence="2 3">
    <name type="scientific">Talaromyces rugulosus</name>
    <name type="common">Penicillium rugulosum</name>
    <dbReference type="NCBI Taxonomy" id="121627"/>
    <lineage>
        <taxon>Eukaryota</taxon>
        <taxon>Fungi</taxon>
        <taxon>Dikarya</taxon>
        <taxon>Ascomycota</taxon>
        <taxon>Pezizomycotina</taxon>
        <taxon>Eurotiomycetes</taxon>
        <taxon>Eurotiomycetidae</taxon>
        <taxon>Eurotiales</taxon>
        <taxon>Trichocomaceae</taxon>
        <taxon>Talaromyces</taxon>
        <taxon>Talaromyces sect. Islandici</taxon>
    </lineage>
</organism>
<dbReference type="InterPro" id="IPR024645">
    <property type="entry name" value="Mitochondr_Som1"/>
</dbReference>
<evidence type="ECO:0000313" key="3">
    <source>
        <dbReference type="Proteomes" id="UP000509510"/>
    </source>
</evidence>
<evidence type="ECO:0008006" key="4">
    <source>
        <dbReference type="Google" id="ProtNLM"/>
    </source>
</evidence>
<sequence length="105" mass="11774">MAPLVPVLSPADLPDRIQFVQSGFREKRRKGGAIDLEKCHLMELIQYSCNPPEEGIQAPGVVKCKPIVRLFRKCAGGLTVETTSWESKKSHDESKTTEIYKTMNL</sequence>
<accession>A0A7H8QUA5</accession>
<proteinExistence type="predicted"/>
<feature type="region of interest" description="Disordered" evidence="1">
    <location>
        <begin position="85"/>
        <end position="105"/>
    </location>
</feature>
<evidence type="ECO:0000256" key="1">
    <source>
        <dbReference type="SAM" id="MobiDB-lite"/>
    </source>
</evidence>
<keyword evidence="3" id="KW-1185">Reference proteome</keyword>
<dbReference type="Pfam" id="PF11093">
    <property type="entry name" value="Mitochondr_Som1"/>
    <property type="match status" value="1"/>
</dbReference>
<name>A0A7H8QUA5_TALRU</name>
<dbReference type="EMBL" id="CP055899">
    <property type="protein sequence ID" value="QKX57547.1"/>
    <property type="molecule type" value="Genomic_DNA"/>
</dbReference>
<feature type="compositionally biased region" description="Basic and acidic residues" evidence="1">
    <location>
        <begin position="86"/>
        <end position="98"/>
    </location>
</feature>
<gene>
    <name evidence="2" type="ORF">TRUGW13939_04664</name>
</gene>
<protein>
    <recommendedName>
        <fullName evidence="4">Mitochondrial export protein Som1</fullName>
    </recommendedName>
</protein>
<dbReference type="KEGG" id="trg:TRUGW13939_04664"/>
<dbReference type="Proteomes" id="UP000509510">
    <property type="component" value="Chromosome II"/>
</dbReference>
<dbReference type="GO" id="GO:0042720">
    <property type="term" value="C:mitochondrial inner membrane peptidase complex"/>
    <property type="evidence" value="ECO:0007669"/>
    <property type="project" value="InterPro"/>
</dbReference>
<dbReference type="RefSeq" id="XP_035343725.1">
    <property type="nucleotide sequence ID" value="XM_035487832.1"/>
</dbReference>